<protein>
    <submittedName>
        <fullName evidence="1">Uncharacterized protein</fullName>
    </submittedName>
</protein>
<dbReference type="Proteomes" id="UP000278792">
    <property type="component" value="Unassembled WGS sequence"/>
</dbReference>
<reference evidence="1 2" key="1">
    <citation type="submission" date="2018-11" db="EMBL/GenBank/DDBJ databases">
        <title>Vibrio ponticus strain CAIM 1751 pathogenic for the snapper Lutjanus guttatus.</title>
        <authorList>
            <person name="Soto-Rodriguez S."/>
            <person name="Lozano-Olvera R."/>
            <person name="Gomez-Gil B."/>
        </authorList>
    </citation>
    <scope>NUCLEOTIDE SEQUENCE [LARGE SCALE GENOMIC DNA]</scope>
    <source>
        <strain evidence="1 2">CAIM 1751</strain>
    </source>
</reference>
<gene>
    <name evidence="1" type="ORF">EGH82_20290</name>
</gene>
<proteinExistence type="predicted"/>
<accession>A0A3N3DUL3</accession>
<dbReference type="RefSeq" id="WP_148078358.1">
    <property type="nucleotide sequence ID" value="NZ_RKIK01000096.1"/>
</dbReference>
<dbReference type="AlphaFoldDB" id="A0A3N3DUL3"/>
<comment type="caution">
    <text evidence="1">The sequence shown here is derived from an EMBL/GenBank/DDBJ whole genome shotgun (WGS) entry which is preliminary data.</text>
</comment>
<sequence length="76" mass="9038">MSALYVYDVMKEKRLTLTPLEEYACMLAIKEQLELRQLEIKFATIMVSGQGSQLVANRIEPNYSIEKCWRVWQFYQ</sequence>
<dbReference type="EMBL" id="RKIK01000096">
    <property type="protein sequence ID" value="ROV58059.1"/>
    <property type="molecule type" value="Genomic_DNA"/>
</dbReference>
<organism evidence="1 2">
    <name type="scientific">Vibrio ponticus</name>
    <dbReference type="NCBI Taxonomy" id="265668"/>
    <lineage>
        <taxon>Bacteria</taxon>
        <taxon>Pseudomonadati</taxon>
        <taxon>Pseudomonadota</taxon>
        <taxon>Gammaproteobacteria</taxon>
        <taxon>Vibrionales</taxon>
        <taxon>Vibrionaceae</taxon>
        <taxon>Vibrio</taxon>
    </lineage>
</organism>
<name>A0A3N3DUL3_9VIBR</name>
<evidence type="ECO:0000313" key="1">
    <source>
        <dbReference type="EMBL" id="ROV58059.1"/>
    </source>
</evidence>
<evidence type="ECO:0000313" key="2">
    <source>
        <dbReference type="Proteomes" id="UP000278792"/>
    </source>
</evidence>